<evidence type="ECO:0000313" key="3">
    <source>
        <dbReference type="Proteomes" id="UP000677436"/>
    </source>
</evidence>
<reference evidence="2" key="2">
    <citation type="journal article" date="2021" name="Microbiol. Resour. Announc.">
        <title>Complete Genome Sequence of Polycladomyces abyssicola JIR-001T, Isolated from Hemipelagic Sediment in Deep Seawater.</title>
        <authorList>
            <person name="Tsubouchi T."/>
            <person name="Kaneko Y."/>
        </authorList>
    </citation>
    <scope>NUCLEOTIDE SEQUENCE</scope>
    <source>
        <strain evidence="2">JIR-001</strain>
    </source>
</reference>
<dbReference type="KEGG" id="pabs:JIR001_13810"/>
<keyword evidence="3" id="KW-1185">Reference proteome</keyword>
<feature type="region of interest" description="Disordered" evidence="1">
    <location>
        <begin position="1"/>
        <end position="21"/>
    </location>
</feature>
<dbReference type="AlphaFoldDB" id="A0A8D5UF65"/>
<sequence length="76" mass="8236">MAMIKSTTNSPPLQDTPRSNVLDEAESAIAINALTKLMVAAQRKDCFNTVRIETFDSLASHHSKMPATYGPADFPA</sequence>
<name>A0A8D5UF65_9BACL</name>
<gene>
    <name evidence="2" type="ORF">JIR001_13810</name>
</gene>
<feature type="compositionally biased region" description="Polar residues" evidence="1">
    <location>
        <begin position="1"/>
        <end position="19"/>
    </location>
</feature>
<evidence type="ECO:0000256" key="1">
    <source>
        <dbReference type="SAM" id="MobiDB-lite"/>
    </source>
</evidence>
<accession>A0A8D5UF65</accession>
<dbReference type="EMBL" id="AP024601">
    <property type="protein sequence ID" value="BCU81598.1"/>
    <property type="molecule type" value="Genomic_DNA"/>
</dbReference>
<reference evidence="2" key="1">
    <citation type="journal article" date="2013" name="Int. J. Syst. Evol. Microbiol.">
        <title>Polycladomyces abyssicola gen. nov., sp. nov., a thermophilic filamentous bacterium isolated from hemipelagic sediment.</title>
        <authorList>
            <person name="Tsubouchi T."/>
            <person name="Shimane Y."/>
            <person name="Mori K."/>
            <person name="Usui K."/>
            <person name="Hiraki T."/>
            <person name="Tame A."/>
            <person name="Uematsu K."/>
            <person name="Maruyama T."/>
            <person name="Hatada Y."/>
        </authorList>
    </citation>
    <scope>NUCLEOTIDE SEQUENCE</scope>
    <source>
        <strain evidence="2">JIR-001</strain>
    </source>
</reference>
<proteinExistence type="predicted"/>
<protein>
    <submittedName>
        <fullName evidence="2">Uncharacterized protein</fullName>
    </submittedName>
</protein>
<evidence type="ECO:0000313" key="2">
    <source>
        <dbReference type="EMBL" id="BCU81598.1"/>
    </source>
</evidence>
<organism evidence="2 3">
    <name type="scientific">Polycladomyces abyssicola</name>
    <dbReference type="NCBI Taxonomy" id="1125966"/>
    <lineage>
        <taxon>Bacteria</taxon>
        <taxon>Bacillati</taxon>
        <taxon>Bacillota</taxon>
        <taxon>Bacilli</taxon>
        <taxon>Bacillales</taxon>
        <taxon>Thermoactinomycetaceae</taxon>
        <taxon>Polycladomyces</taxon>
    </lineage>
</organism>
<dbReference type="Proteomes" id="UP000677436">
    <property type="component" value="Chromosome"/>
</dbReference>